<feature type="compositionally biased region" description="Basic and acidic residues" evidence="1">
    <location>
        <begin position="450"/>
        <end position="459"/>
    </location>
</feature>
<dbReference type="Proteomes" id="UP000757435">
    <property type="component" value="Unassembled WGS sequence"/>
</dbReference>
<feature type="transmembrane region" description="Helical" evidence="2">
    <location>
        <begin position="68"/>
        <end position="85"/>
    </location>
</feature>
<evidence type="ECO:0000313" key="3">
    <source>
        <dbReference type="EMBL" id="MBW4660710.1"/>
    </source>
</evidence>
<keyword evidence="2" id="KW-1133">Transmembrane helix</keyword>
<proteinExistence type="predicted"/>
<feature type="transmembrane region" description="Helical" evidence="2">
    <location>
        <begin position="275"/>
        <end position="292"/>
    </location>
</feature>
<feature type="transmembrane region" description="Helical" evidence="2">
    <location>
        <begin position="201"/>
        <end position="224"/>
    </location>
</feature>
<keyword evidence="2" id="KW-0472">Membrane</keyword>
<feature type="transmembrane region" description="Helical" evidence="2">
    <location>
        <begin position="404"/>
        <end position="421"/>
    </location>
</feature>
<feature type="transmembrane region" description="Helical" evidence="2">
    <location>
        <begin position="12"/>
        <end position="33"/>
    </location>
</feature>
<organism evidence="3 4">
    <name type="scientific">Drouetiella hepatica Uher 2000/2452</name>
    <dbReference type="NCBI Taxonomy" id="904376"/>
    <lineage>
        <taxon>Bacteria</taxon>
        <taxon>Bacillati</taxon>
        <taxon>Cyanobacteriota</taxon>
        <taxon>Cyanophyceae</taxon>
        <taxon>Oculatellales</taxon>
        <taxon>Oculatellaceae</taxon>
        <taxon>Drouetiella</taxon>
    </lineage>
</organism>
<dbReference type="GO" id="GO:0016874">
    <property type="term" value="F:ligase activity"/>
    <property type="evidence" value="ECO:0007669"/>
    <property type="project" value="UniProtKB-KW"/>
</dbReference>
<keyword evidence="3" id="KW-0436">Ligase</keyword>
<gene>
    <name evidence="3" type="ORF">KME15_18710</name>
</gene>
<keyword evidence="2" id="KW-0812">Transmembrane</keyword>
<feature type="transmembrane region" description="Helical" evidence="2">
    <location>
        <begin position="239"/>
        <end position="268"/>
    </location>
</feature>
<sequence>MGFTLPNNPAGYAAITVPIVMFLWIPVVLYLFSRFPARKAVVASFLGAWLFLPQASLTLPSIPDYDKISATCYGILLATFIFDVGRFRTFKFGWVDVPMAIWCFCPFISSITNDLGPYDGFSTLLDQTMSWGVPYFLGRIYFNTLDGLKQLAMGIFIGGLVYVPLCLIEVRISPQLHRIVYGDFPHSFAQMIRDGGYRPNVFMESGLMLSAFMMAATLIGIWFWQSGVVKQVWNIPISWLVWILIITFALLKSYGAYTLFIVGVGTLFIAKQFRTALPVFLLMIGMGVYLYVNAGTETYSSDQLVAYLSDIFPPDRIQSYIFRLNNEEILVDHARERFIFGWGGWSRSRVVIDEFGGMTVQDSLWVIALGQFGIVGLISCFASMLSPVIALFSTRYPASLWFNRKVASAAALAVIITLYMVDCILNAMINPIYILACGGIATLAMKPRERESSQNERRAVRQRGWQSEESGGDIS</sequence>
<feature type="transmembrane region" description="Helical" evidence="2">
    <location>
        <begin position="92"/>
        <end position="112"/>
    </location>
</feature>
<evidence type="ECO:0000313" key="4">
    <source>
        <dbReference type="Proteomes" id="UP000757435"/>
    </source>
</evidence>
<comment type="caution">
    <text evidence="3">The sequence shown here is derived from an EMBL/GenBank/DDBJ whole genome shotgun (WGS) entry which is preliminary data.</text>
</comment>
<feature type="transmembrane region" description="Helical" evidence="2">
    <location>
        <begin position="151"/>
        <end position="168"/>
    </location>
</feature>
<reference evidence="3" key="2">
    <citation type="journal article" date="2022" name="Microbiol. Resour. Announc.">
        <title>Metagenome Sequencing to Explore Phylogenomics of Terrestrial Cyanobacteria.</title>
        <authorList>
            <person name="Ward R.D."/>
            <person name="Stajich J.E."/>
            <person name="Johansen J.R."/>
            <person name="Huntemann M."/>
            <person name="Clum A."/>
            <person name="Foster B."/>
            <person name="Foster B."/>
            <person name="Roux S."/>
            <person name="Palaniappan K."/>
            <person name="Varghese N."/>
            <person name="Mukherjee S."/>
            <person name="Reddy T.B.K."/>
            <person name="Daum C."/>
            <person name="Copeland A."/>
            <person name="Chen I.A."/>
            <person name="Ivanova N.N."/>
            <person name="Kyrpides N.C."/>
            <person name="Shapiro N."/>
            <person name="Eloe-Fadrosh E.A."/>
            <person name="Pietrasiak N."/>
        </authorList>
    </citation>
    <scope>NUCLEOTIDE SEQUENCE</scope>
    <source>
        <strain evidence="3">UHER 2000/2452</strain>
    </source>
</reference>
<accession>A0A951UNP9</accession>
<feature type="transmembrane region" description="Helical" evidence="2">
    <location>
        <begin position="364"/>
        <end position="392"/>
    </location>
</feature>
<protein>
    <submittedName>
        <fullName evidence="3">O-antigen ligase domain-containing protein</fullName>
    </submittedName>
</protein>
<reference evidence="3" key="1">
    <citation type="submission" date="2021-05" db="EMBL/GenBank/DDBJ databases">
        <authorList>
            <person name="Pietrasiak N."/>
            <person name="Ward R."/>
            <person name="Stajich J.E."/>
            <person name="Kurbessoian T."/>
        </authorList>
    </citation>
    <scope>NUCLEOTIDE SEQUENCE</scope>
    <source>
        <strain evidence="3">UHER 2000/2452</strain>
    </source>
</reference>
<evidence type="ECO:0000256" key="1">
    <source>
        <dbReference type="SAM" id="MobiDB-lite"/>
    </source>
</evidence>
<feature type="region of interest" description="Disordered" evidence="1">
    <location>
        <begin position="450"/>
        <end position="475"/>
    </location>
</feature>
<evidence type="ECO:0000256" key="2">
    <source>
        <dbReference type="SAM" id="Phobius"/>
    </source>
</evidence>
<dbReference type="AlphaFoldDB" id="A0A951UNP9"/>
<feature type="transmembrane region" description="Helical" evidence="2">
    <location>
        <begin position="40"/>
        <end position="62"/>
    </location>
</feature>
<name>A0A951UNP9_9CYAN</name>
<dbReference type="EMBL" id="JAHHHD010000024">
    <property type="protein sequence ID" value="MBW4660710.1"/>
    <property type="molecule type" value="Genomic_DNA"/>
</dbReference>